<gene>
    <name evidence="1" type="ordered locus">Os05g0308100</name>
    <name evidence="1" type="ORF">OSNPB_050308100</name>
</gene>
<reference evidence="2" key="1">
    <citation type="journal article" date="2005" name="Nature">
        <title>The map-based sequence of the rice genome.</title>
        <authorList>
            <consortium name="International rice genome sequencing project (IRGSP)"/>
            <person name="Matsumoto T."/>
            <person name="Wu J."/>
            <person name="Kanamori H."/>
            <person name="Katayose Y."/>
            <person name="Fujisawa M."/>
            <person name="Namiki N."/>
            <person name="Mizuno H."/>
            <person name="Yamamoto K."/>
            <person name="Antonio B.A."/>
            <person name="Baba T."/>
            <person name="Sakata K."/>
            <person name="Nagamura Y."/>
            <person name="Aoki H."/>
            <person name="Arikawa K."/>
            <person name="Arita K."/>
            <person name="Bito T."/>
            <person name="Chiden Y."/>
            <person name="Fujitsuka N."/>
            <person name="Fukunaka R."/>
            <person name="Hamada M."/>
            <person name="Harada C."/>
            <person name="Hayashi A."/>
            <person name="Hijishita S."/>
            <person name="Honda M."/>
            <person name="Hosokawa S."/>
            <person name="Ichikawa Y."/>
            <person name="Idonuma A."/>
            <person name="Iijima M."/>
            <person name="Ikeda M."/>
            <person name="Ikeno M."/>
            <person name="Ito K."/>
            <person name="Ito S."/>
            <person name="Ito T."/>
            <person name="Ito Y."/>
            <person name="Ito Y."/>
            <person name="Iwabuchi A."/>
            <person name="Kamiya K."/>
            <person name="Karasawa W."/>
            <person name="Kurita K."/>
            <person name="Katagiri S."/>
            <person name="Kikuta A."/>
            <person name="Kobayashi H."/>
            <person name="Kobayashi N."/>
            <person name="Machita K."/>
            <person name="Maehara T."/>
            <person name="Masukawa M."/>
            <person name="Mizubayashi T."/>
            <person name="Mukai Y."/>
            <person name="Nagasaki H."/>
            <person name="Nagata Y."/>
            <person name="Naito S."/>
            <person name="Nakashima M."/>
            <person name="Nakama Y."/>
            <person name="Nakamichi Y."/>
            <person name="Nakamura M."/>
            <person name="Meguro A."/>
            <person name="Negishi M."/>
            <person name="Ohta I."/>
            <person name="Ohta T."/>
            <person name="Okamoto M."/>
            <person name="Ono N."/>
            <person name="Saji S."/>
            <person name="Sakaguchi M."/>
            <person name="Sakai K."/>
            <person name="Shibata M."/>
            <person name="Shimokawa T."/>
            <person name="Song J."/>
            <person name="Takazaki Y."/>
            <person name="Terasawa K."/>
            <person name="Tsugane M."/>
            <person name="Tsuji K."/>
            <person name="Ueda S."/>
            <person name="Waki K."/>
            <person name="Yamagata H."/>
            <person name="Yamamoto M."/>
            <person name="Yamamoto S."/>
            <person name="Yamane H."/>
            <person name="Yoshiki S."/>
            <person name="Yoshihara R."/>
            <person name="Yukawa K."/>
            <person name="Zhong H."/>
            <person name="Yano M."/>
            <person name="Yuan Q."/>
            <person name="Ouyang S."/>
            <person name="Liu J."/>
            <person name="Jones K.M."/>
            <person name="Gansberger K."/>
            <person name="Moffat K."/>
            <person name="Hill J."/>
            <person name="Bera J."/>
            <person name="Fadrosh D."/>
            <person name="Jin S."/>
            <person name="Johri S."/>
            <person name="Kim M."/>
            <person name="Overton L."/>
            <person name="Reardon M."/>
            <person name="Tsitrin T."/>
            <person name="Vuong H."/>
            <person name="Weaver B."/>
            <person name="Ciecko A."/>
            <person name="Tallon L."/>
            <person name="Jackson J."/>
            <person name="Pai G."/>
            <person name="Aken S.V."/>
            <person name="Utterback T."/>
            <person name="Reidmuller S."/>
            <person name="Feldblyum T."/>
            <person name="Hsiao J."/>
            <person name="Zismann V."/>
            <person name="Iobst S."/>
            <person name="de Vazeille A.R."/>
            <person name="Buell C.R."/>
            <person name="Ying K."/>
            <person name="Li Y."/>
            <person name="Lu T."/>
            <person name="Huang Y."/>
            <person name="Zhao Q."/>
            <person name="Feng Q."/>
            <person name="Zhang L."/>
            <person name="Zhu J."/>
            <person name="Weng Q."/>
            <person name="Mu J."/>
            <person name="Lu Y."/>
            <person name="Fan D."/>
            <person name="Liu Y."/>
            <person name="Guan J."/>
            <person name="Zhang Y."/>
            <person name="Yu S."/>
            <person name="Liu X."/>
            <person name="Zhang Y."/>
            <person name="Hong G."/>
            <person name="Han B."/>
            <person name="Choisne N."/>
            <person name="Demange N."/>
            <person name="Orjeda G."/>
            <person name="Samain S."/>
            <person name="Cattolico L."/>
            <person name="Pelletier E."/>
            <person name="Couloux A."/>
            <person name="Segurens B."/>
            <person name="Wincker P."/>
            <person name="D'Hont A."/>
            <person name="Scarpelli C."/>
            <person name="Weissenbach J."/>
            <person name="Salanoubat M."/>
            <person name="Quetier F."/>
            <person name="Yu Y."/>
            <person name="Kim H.R."/>
            <person name="Rambo T."/>
            <person name="Currie J."/>
            <person name="Collura K."/>
            <person name="Luo M."/>
            <person name="Yang T."/>
            <person name="Ammiraju J.S.S."/>
            <person name="Engler F."/>
            <person name="Soderlund C."/>
            <person name="Wing R.A."/>
            <person name="Palmer L.E."/>
            <person name="de la Bastide M."/>
            <person name="Spiegel L."/>
            <person name="Nascimento L."/>
            <person name="Zutavern T."/>
            <person name="O'Shaughnessy A."/>
            <person name="Dike S."/>
            <person name="Dedhia N."/>
            <person name="Preston R."/>
            <person name="Balija V."/>
            <person name="McCombie W.R."/>
            <person name="Chow T."/>
            <person name="Chen H."/>
            <person name="Chung M."/>
            <person name="Chen C."/>
            <person name="Shaw J."/>
            <person name="Wu H."/>
            <person name="Hsiao K."/>
            <person name="Chao Y."/>
            <person name="Chu M."/>
            <person name="Cheng C."/>
            <person name="Hour A."/>
            <person name="Lee P."/>
            <person name="Lin S."/>
            <person name="Lin Y."/>
            <person name="Liou J."/>
            <person name="Liu S."/>
            <person name="Hsing Y."/>
            <person name="Raghuvanshi S."/>
            <person name="Mohanty A."/>
            <person name="Bharti A.K."/>
            <person name="Gaur A."/>
            <person name="Gupta V."/>
            <person name="Kumar D."/>
            <person name="Ravi V."/>
            <person name="Vij S."/>
            <person name="Kapur A."/>
            <person name="Khurana P."/>
            <person name="Khurana P."/>
            <person name="Khurana J.P."/>
            <person name="Tyagi A.K."/>
            <person name="Gaikwad K."/>
            <person name="Singh A."/>
            <person name="Dalal V."/>
            <person name="Srivastava S."/>
            <person name="Dixit A."/>
            <person name="Pal A.K."/>
            <person name="Ghazi I.A."/>
            <person name="Yadav M."/>
            <person name="Pandit A."/>
            <person name="Bhargava A."/>
            <person name="Sureshbabu K."/>
            <person name="Batra K."/>
            <person name="Sharma T.R."/>
            <person name="Mohapatra T."/>
            <person name="Singh N.K."/>
            <person name="Messing J."/>
            <person name="Nelson A.B."/>
            <person name="Fuks G."/>
            <person name="Kavchok S."/>
            <person name="Keizer G."/>
            <person name="Linton E."/>
            <person name="Llaca V."/>
            <person name="Song R."/>
            <person name="Tanyolac B."/>
            <person name="Young S."/>
            <person name="Ho-Il K."/>
            <person name="Hahn J.H."/>
            <person name="Sangsakoo G."/>
            <person name="Vanavichit A."/>
            <person name="de Mattos Luiz.A.T."/>
            <person name="Zimmer P.D."/>
            <person name="Malone G."/>
            <person name="Dellagostin O."/>
            <person name="de Oliveira A.C."/>
            <person name="Bevan M."/>
            <person name="Bancroft I."/>
            <person name="Minx P."/>
            <person name="Cordum H."/>
            <person name="Wilson R."/>
            <person name="Cheng Z."/>
            <person name="Jin W."/>
            <person name="Jiang J."/>
            <person name="Leong S.A."/>
            <person name="Iwama H."/>
            <person name="Gojobori T."/>
            <person name="Itoh T."/>
            <person name="Niimura Y."/>
            <person name="Fujii Y."/>
            <person name="Habara T."/>
            <person name="Sakai H."/>
            <person name="Sato Y."/>
            <person name="Wilson G."/>
            <person name="Kumar K."/>
            <person name="McCouch S."/>
            <person name="Juretic N."/>
            <person name="Hoen D."/>
            <person name="Wright S."/>
            <person name="Bruskiewich R."/>
            <person name="Bureau T."/>
            <person name="Miyao A."/>
            <person name="Hirochika H."/>
            <person name="Nishikawa T."/>
            <person name="Kadowaki K."/>
            <person name="Sugiura M."/>
            <person name="Burr B."/>
            <person name="Sasaki T."/>
        </authorList>
    </citation>
    <scope>NUCLEOTIDE SEQUENCE [LARGE SCALE GENOMIC DNA]</scope>
    <source>
        <strain evidence="2">cv. Nipponbare</strain>
    </source>
</reference>
<dbReference type="InParanoid" id="A0A0P0WKR8"/>
<accession>A0A0P0WKR8</accession>
<evidence type="ECO:0000313" key="2">
    <source>
        <dbReference type="Proteomes" id="UP000059680"/>
    </source>
</evidence>
<reference evidence="1 2" key="3">
    <citation type="journal article" date="2013" name="Rice">
        <title>Improvement of the Oryza sativa Nipponbare reference genome using next generation sequence and optical map data.</title>
        <authorList>
            <person name="Kawahara Y."/>
            <person name="de la Bastide M."/>
            <person name="Hamilton J.P."/>
            <person name="Kanamori H."/>
            <person name="McCombie W.R."/>
            <person name="Ouyang S."/>
            <person name="Schwartz D.C."/>
            <person name="Tanaka T."/>
            <person name="Wu J."/>
            <person name="Zhou S."/>
            <person name="Childs K.L."/>
            <person name="Davidson R.M."/>
            <person name="Lin H."/>
            <person name="Quesada-Ocampo L."/>
            <person name="Vaillancourt B."/>
            <person name="Sakai H."/>
            <person name="Lee S.S."/>
            <person name="Kim J."/>
            <person name="Numa H."/>
            <person name="Itoh T."/>
            <person name="Buell C.R."/>
            <person name="Matsumoto T."/>
        </authorList>
    </citation>
    <scope>NUCLEOTIDE SEQUENCE [LARGE SCALE GENOMIC DNA]</scope>
    <source>
        <strain evidence="2">cv. Nipponbare</strain>
    </source>
</reference>
<organism evidence="1 2">
    <name type="scientific">Oryza sativa subsp. japonica</name>
    <name type="common">Rice</name>
    <dbReference type="NCBI Taxonomy" id="39947"/>
    <lineage>
        <taxon>Eukaryota</taxon>
        <taxon>Viridiplantae</taxon>
        <taxon>Streptophyta</taxon>
        <taxon>Embryophyta</taxon>
        <taxon>Tracheophyta</taxon>
        <taxon>Spermatophyta</taxon>
        <taxon>Magnoliopsida</taxon>
        <taxon>Liliopsida</taxon>
        <taxon>Poales</taxon>
        <taxon>Poaceae</taxon>
        <taxon>BOP clade</taxon>
        <taxon>Oryzoideae</taxon>
        <taxon>Oryzeae</taxon>
        <taxon>Oryzinae</taxon>
        <taxon>Oryza</taxon>
        <taxon>Oryza sativa</taxon>
    </lineage>
</organism>
<dbReference type="PaxDb" id="39947-A0A0P0WKR8"/>
<dbReference type="Proteomes" id="UP000059680">
    <property type="component" value="Chromosome 5"/>
</dbReference>
<evidence type="ECO:0000313" key="1">
    <source>
        <dbReference type="EMBL" id="BAS93275.1"/>
    </source>
</evidence>
<keyword evidence="2" id="KW-1185">Reference proteome</keyword>
<reference evidence="1 2" key="2">
    <citation type="journal article" date="2013" name="Plant Cell Physiol.">
        <title>Rice Annotation Project Database (RAP-DB): an integrative and interactive database for rice genomics.</title>
        <authorList>
            <person name="Sakai H."/>
            <person name="Lee S.S."/>
            <person name="Tanaka T."/>
            <person name="Numa H."/>
            <person name="Kim J."/>
            <person name="Kawahara Y."/>
            <person name="Wakimoto H."/>
            <person name="Yang C.C."/>
            <person name="Iwamoto M."/>
            <person name="Abe T."/>
            <person name="Yamada Y."/>
            <person name="Muto A."/>
            <person name="Inokuchi H."/>
            <person name="Ikemura T."/>
            <person name="Matsumoto T."/>
            <person name="Sasaki T."/>
            <person name="Itoh T."/>
        </authorList>
    </citation>
    <scope>NUCLEOTIDE SEQUENCE [LARGE SCALE GENOMIC DNA]</scope>
    <source>
        <strain evidence="2">cv. Nipponbare</strain>
    </source>
</reference>
<protein>
    <submittedName>
        <fullName evidence="1">Os05g0308100 protein</fullName>
    </submittedName>
</protein>
<sequence length="93" mass="10518">MVKENGKWNGVRAALVSLVISPKQDTDDNIDEDLRHAVAFNLFNVVPLWPAFSMAEAPLRKGDIELWIMKIIEDVGSSYFIILCSFSIDDVFM</sequence>
<dbReference type="EMBL" id="AP014961">
    <property type="protein sequence ID" value="BAS93275.1"/>
    <property type="molecule type" value="Genomic_DNA"/>
</dbReference>
<dbReference type="AlphaFoldDB" id="A0A0P0WKR8"/>
<proteinExistence type="predicted"/>
<name>A0A0P0WKR8_ORYSJ</name>